<reference evidence="8 9" key="1">
    <citation type="submission" date="2013-05" db="EMBL/GenBank/DDBJ databases">
        <title>The Genome Sequence of Corynebacterium pyruviciproducens 1773O (ATCC BAA-1742).</title>
        <authorList>
            <consortium name="The Broad Institute Genomics Platform"/>
            <person name="Earl A."/>
            <person name="Ward D."/>
            <person name="Feldgarden M."/>
            <person name="Gevers D."/>
            <person name="Tong J."/>
            <person name="Walker B."/>
            <person name="Young S."/>
            <person name="Zeng Q."/>
            <person name="Gargeya S."/>
            <person name="Fitzgerald M."/>
            <person name="Haas B."/>
            <person name="Abouelleil A."/>
            <person name="Allen A.W."/>
            <person name="Alvarado L."/>
            <person name="Arachchi H.M."/>
            <person name="Berlin A.M."/>
            <person name="Chapman S.B."/>
            <person name="Gainer-Dewar J."/>
            <person name="Goldberg J."/>
            <person name="Griggs A."/>
            <person name="Gujja S."/>
            <person name="Hansen M."/>
            <person name="Howarth C."/>
            <person name="Imamovic A."/>
            <person name="Ireland A."/>
            <person name="Larimer J."/>
            <person name="McCowan C."/>
            <person name="Murphy C."/>
            <person name="Pearson M."/>
            <person name="Poon T.W."/>
            <person name="Priest M."/>
            <person name="Roberts A."/>
            <person name="Saif S."/>
            <person name="Shea T."/>
            <person name="Sisk P."/>
            <person name="Sykes S."/>
            <person name="Wortman J."/>
            <person name="Nusbaum C."/>
            <person name="Birren B."/>
        </authorList>
    </citation>
    <scope>NUCLEOTIDE SEQUENCE [LARGE SCALE GENOMIC DNA]</scope>
    <source>
        <strain evidence="8 9">ATCC BAA-1742</strain>
    </source>
</reference>
<protein>
    <recommendedName>
        <fullName evidence="6">Acyl-CoA synthetase</fullName>
    </recommendedName>
</protein>
<evidence type="ECO:0000256" key="2">
    <source>
        <dbReference type="ARBA" id="ARBA00022598"/>
    </source>
</evidence>
<accession>S2Z6C0</accession>
<keyword evidence="9" id="KW-1185">Reference proteome</keyword>
<evidence type="ECO:0000256" key="6">
    <source>
        <dbReference type="ARBA" id="ARBA00032875"/>
    </source>
</evidence>
<dbReference type="InterPro" id="IPR000873">
    <property type="entry name" value="AMP-dep_synth/lig_dom"/>
</dbReference>
<dbReference type="PATRIC" id="fig|1125779.3.peg.1069"/>
<comment type="similarity">
    <text evidence="1">Belongs to the ATP-dependent AMP-binding enzyme family.</text>
</comment>
<feature type="domain" description="AMP-dependent synthetase/ligase" evidence="7">
    <location>
        <begin position="52"/>
        <end position="448"/>
    </location>
</feature>
<comment type="catalytic activity">
    <reaction evidence="5">
        <text>a long-chain fatty acid + ATP + CoA = a long-chain fatty acyl-CoA + AMP + diphosphate</text>
        <dbReference type="Rhea" id="RHEA:15421"/>
        <dbReference type="ChEBI" id="CHEBI:30616"/>
        <dbReference type="ChEBI" id="CHEBI:33019"/>
        <dbReference type="ChEBI" id="CHEBI:57287"/>
        <dbReference type="ChEBI" id="CHEBI:57560"/>
        <dbReference type="ChEBI" id="CHEBI:83139"/>
        <dbReference type="ChEBI" id="CHEBI:456215"/>
        <dbReference type="EC" id="6.2.1.3"/>
    </reaction>
    <physiologicalReaction direction="left-to-right" evidence="5">
        <dbReference type="Rhea" id="RHEA:15422"/>
    </physiologicalReaction>
</comment>
<comment type="caution">
    <text evidence="8">The sequence shown here is derived from an EMBL/GenBank/DDBJ whole genome shotgun (WGS) entry which is preliminary data.</text>
</comment>
<gene>
    <name evidence="8" type="ORF">HMPREF1219_01087</name>
</gene>
<evidence type="ECO:0000313" key="9">
    <source>
        <dbReference type="Proteomes" id="UP000014408"/>
    </source>
</evidence>
<dbReference type="InterPro" id="IPR020845">
    <property type="entry name" value="AMP-binding_CS"/>
</dbReference>
<keyword evidence="2" id="KW-0436">Ligase</keyword>
<name>S2Z6C0_9CORY</name>
<proteinExistence type="inferred from homology"/>
<dbReference type="Proteomes" id="UP000014408">
    <property type="component" value="Unassembled WGS sequence"/>
</dbReference>
<dbReference type="AlphaFoldDB" id="S2Z6C0"/>
<dbReference type="CDD" id="cd05907">
    <property type="entry name" value="VL_LC_FACS_like"/>
    <property type="match status" value="1"/>
</dbReference>
<keyword evidence="3" id="KW-0276">Fatty acid metabolism</keyword>
<dbReference type="STRING" id="1125779.HMPREF1219_01087"/>
<dbReference type="InterPro" id="IPR045851">
    <property type="entry name" value="AMP-bd_C_sf"/>
</dbReference>
<dbReference type="EMBL" id="ATBY01000012">
    <property type="protein sequence ID" value="EPD69755.1"/>
    <property type="molecule type" value="Genomic_DNA"/>
</dbReference>
<keyword evidence="4" id="KW-0443">Lipid metabolism</keyword>
<dbReference type="Gene3D" id="3.40.50.12780">
    <property type="entry name" value="N-terminal domain of ligase-like"/>
    <property type="match status" value="1"/>
</dbReference>
<dbReference type="eggNOG" id="COG1022">
    <property type="taxonomic scope" value="Bacteria"/>
</dbReference>
<dbReference type="HOGENOM" id="CLU_000022_45_5_11"/>
<dbReference type="GO" id="GO:0016020">
    <property type="term" value="C:membrane"/>
    <property type="evidence" value="ECO:0007669"/>
    <property type="project" value="TreeGrafter"/>
</dbReference>
<organism evidence="8 9">
    <name type="scientific">Corynebacterium pyruviciproducens ATCC BAA-1742</name>
    <dbReference type="NCBI Taxonomy" id="1125779"/>
    <lineage>
        <taxon>Bacteria</taxon>
        <taxon>Bacillati</taxon>
        <taxon>Actinomycetota</taxon>
        <taxon>Actinomycetes</taxon>
        <taxon>Mycobacteriales</taxon>
        <taxon>Corynebacteriaceae</taxon>
        <taxon>Corynebacterium</taxon>
    </lineage>
</organism>
<dbReference type="PANTHER" id="PTHR43272">
    <property type="entry name" value="LONG-CHAIN-FATTY-ACID--COA LIGASE"/>
    <property type="match status" value="1"/>
</dbReference>
<evidence type="ECO:0000256" key="5">
    <source>
        <dbReference type="ARBA" id="ARBA00024484"/>
    </source>
</evidence>
<evidence type="ECO:0000256" key="3">
    <source>
        <dbReference type="ARBA" id="ARBA00022832"/>
    </source>
</evidence>
<sequence>MNFGLRTNLVVMQEYSTPAKYDIGPNDTVLTALLGLVKARPYGVSFTKPQNFEWVNVTTRDFVDEVFEVAKGLIANGVQQGDRIALLSETRYEWSLLDFAIWAAGAASVPIYGSSSLSQIRWAIEDSGAVLAVTETRDHTELMKHLVLGDDGTPALSGSPSKLRRIFEITSSGVDTLKFEGRDVSDEKVWERIHATKSADLASIVYTSGTTGRPKGCMLTHHNWLAQVQGLLTHPIGQIARPGNSMVTFLPLAHVLARAVSLAFVISGATQSHWSNFKTISVELQRNRPNLILGVPRVFEKVRNAAANNAMDRGPILAASFAKAEQVAIDYSKALDEPAGPSRSLEIQHALFDKLVYKKIRAAIGGACNYAISGGSAMSHDLLHFFRGVGVPVYEGYGLTEVAAAAAVNFGKDNVIGTVGQPVGGMAVKINDDGEICLRGEQLFVGYWNNEIATADAFDKEGYFNTGDLGELLDTGHIVITGRKKDLIVTAGGKNVSPGPLEDKLRAHPLISQALVVGDGKPFVAVLIALDEDAMLRWKLAHNYSENKPIKDLVTEPMLRAEIQDAVNAANSSVSHAEAIKKFYILDRDLTEEENELTPTMKVKRNVVVHRFADEIDWIYRKK</sequence>
<evidence type="ECO:0000256" key="4">
    <source>
        <dbReference type="ARBA" id="ARBA00023098"/>
    </source>
</evidence>
<dbReference type="Pfam" id="PF00501">
    <property type="entry name" value="AMP-binding"/>
    <property type="match status" value="1"/>
</dbReference>
<dbReference type="Gene3D" id="3.30.300.30">
    <property type="match status" value="1"/>
</dbReference>
<dbReference type="InterPro" id="IPR042099">
    <property type="entry name" value="ANL_N_sf"/>
</dbReference>
<evidence type="ECO:0000313" key="8">
    <source>
        <dbReference type="EMBL" id="EPD69755.1"/>
    </source>
</evidence>
<dbReference type="SUPFAM" id="SSF56801">
    <property type="entry name" value="Acetyl-CoA synthetase-like"/>
    <property type="match status" value="1"/>
</dbReference>
<evidence type="ECO:0000259" key="7">
    <source>
        <dbReference type="Pfam" id="PF00501"/>
    </source>
</evidence>
<dbReference type="PANTHER" id="PTHR43272:SF32">
    <property type="entry name" value="AMP-DEPENDENT SYNTHETASE_LIGASE DOMAIN-CONTAINING PROTEIN"/>
    <property type="match status" value="1"/>
</dbReference>
<evidence type="ECO:0000256" key="1">
    <source>
        <dbReference type="ARBA" id="ARBA00006432"/>
    </source>
</evidence>
<dbReference type="GO" id="GO:0004467">
    <property type="term" value="F:long-chain fatty acid-CoA ligase activity"/>
    <property type="evidence" value="ECO:0007669"/>
    <property type="project" value="UniProtKB-EC"/>
</dbReference>
<dbReference type="Pfam" id="PF23562">
    <property type="entry name" value="AMP-binding_C_3"/>
    <property type="match status" value="1"/>
</dbReference>
<dbReference type="PROSITE" id="PS00455">
    <property type="entry name" value="AMP_BINDING"/>
    <property type="match status" value="1"/>
</dbReference>